<evidence type="ECO:0000313" key="13">
    <source>
        <dbReference type="EMBL" id="OLY82939.1"/>
    </source>
</evidence>
<dbReference type="GO" id="GO:0031505">
    <property type="term" value="P:fungal-type cell wall organization"/>
    <property type="evidence" value="ECO:0007669"/>
    <property type="project" value="TreeGrafter"/>
</dbReference>
<evidence type="ECO:0000256" key="2">
    <source>
        <dbReference type="ARBA" id="ARBA00004589"/>
    </source>
</evidence>
<dbReference type="PANTHER" id="PTHR31468:SF2">
    <property type="entry name" value="1,3-BETA-GLUCANOSYLTRANSFERASE GAS1"/>
    <property type="match status" value="1"/>
</dbReference>
<dbReference type="SMART" id="SM00768">
    <property type="entry name" value="X8"/>
    <property type="match status" value="1"/>
</dbReference>
<comment type="caution">
    <text evidence="13">The sequence shown here is derived from an EMBL/GenBank/DDBJ whole genome shotgun (WGS) entry which is preliminary data.</text>
</comment>
<dbReference type="STRING" id="133383.A0A1R0H1C2"/>
<evidence type="ECO:0000256" key="1">
    <source>
        <dbReference type="ARBA" id="ARBA00004196"/>
    </source>
</evidence>
<sequence length="574" mass="64253">MKIFDLFYLALLDVGFCLDPLIFKGSKVFNSKTGEQFYFKGLAYQPKQGVTFSPQDPLADEIGCKRDVKLFKELGINSIRVYEVDSSKNHDVCMKALEDAGIYVLLDLPTPGYSIVRGDPSWNDYLLSKYKLKVDAFYKYSNVAGFIVGNEIINSVDTTPASAFVKASLRDIKSYMKSKNINLPVGYADNDDEIIRSSLIKYFNCGDDPLAMADFYGINTYRWCGSSNYENSRYEDMIKPFKNYSVPYLLTEYGCNTISPRIFKEVASIYGSDMEDYTSGGFLFEYSEEPNNYGLVKVSFENPIVEKLQDFDAFKGALLKANPKGTRIDKYKPPVNKSDCPKTSEIWRSHSRLPPSPNVELCNCVSETSKCKLPNDYDPSNAVQSKVLSDKLSIICGKVDCSDVSINTTMGVYGIISGCSSVQKANWILNKNFEKEGYSKENCFIENMGLDLIISSQKDMKDCNISRIDVPNHNSLLGIENNDPRKDSYEEPISTIDSGEKIEKVSDKNGNSDGSKGNEIADSTCPTNSNVSKTVGNEQGTSSISYDDSSSIRMDSEIDDRDDLIRINRGNMYH</sequence>
<evidence type="ECO:0000256" key="3">
    <source>
        <dbReference type="ARBA" id="ARBA00007528"/>
    </source>
</evidence>
<reference evidence="13 14" key="1">
    <citation type="journal article" date="2016" name="Mol. Biol. Evol.">
        <title>Genome-Wide Survey of Gut Fungi (Harpellales) Reveals the First Horizontally Transferred Ubiquitin Gene from a Mosquito Host.</title>
        <authorList>
            <person name="Wang Y."/>
            <person name="White M.M."/>
            <person name="Kvist S."/>
            <person name="Moncalvo J.M."/>
        </authorList>
    </citation>
    <scope>NUCLEOTIDE SEQUENCE [LARGE SCALE GENOMIC DNA]</scope>
    <source>
        <strain evidence="13 14">ALG-7-W6</strain>
    </source>
</reference>
<dbReference type="OrthoDB" id="421038at2759"/>
<evidence type="ECO:0000256" key="5">
    <source>
        <dbReference type="ARBA" id="ARBA00022729"/>
    </source>
</evidence>
<dbReference type="PANTHER" id="PTHR31468">
    <property type="entry name" value="1,3-BETA-GLUCANOSYLTRANSFERASE GAS1"/>
    <property type="match status" value="1"/>
</dbReference>
<accession>A0A1R0H1C2</accession>
<feature type="compositionally biased region" description="Polar residues" evidence="11">
    <location>
        <begin position="524"/>
        <end position="541"/>
    </location>
</feature>
<gene>
    <name evidence="13" type="ORF">AYI68_g2922</name>
</gene>
<evidence type="ECO:0000256" key="6">
    <source>
        <dbReference type="ARBA" id="ARBA00023136"/>
    </source>
</evidence>
<evidence type="ECO:0000259" key="12">
    <source>
        <dbReference type="SMART" id="SM00768"/>
    </source>
</evidence>
<proteinExistence type="inferred from homology"/>
<dbReference type="GO" id="GO:0042124">
    <property type="term" value="F:1,3-beta-glucanosyltransferase activity"/>
    <property type="evidence" value="ECO:0007669"/>
    <property type="project" value="TreeGrafter"/>
</dbReference>
<organism evidence="13 14">
    <name type="scientific">Smittium mucronatum</name>
    <dbReference type="NCBI Taxonomy" id="133383"/>
    <lineage>
        <taxon>Eukaryota</taxon>
        <taxon>Fungi</taxon>
        <taxon>Fungi incertae sedis</taxon>
        <taxon>Zoopagomycota</taxon>
        <taxon>Kickxellomycotina</taxon>
        <taxon>Harpellomycetes</taxon>
        <taxon>Harpellales</taxon>
        <taxon>Legeriomycetaceae</taxon>
        <taxon>Smittium</taxon>
    </lineage>
</organism>
<dbReference type="Proteomes" id="UP000187455">
    <property type="component" value="Unassembled WGS sequence"/>
</dbReference>
<dbReference type="GO" id="GO:0071970">
    <property type="term" value="P:fungal-type cell wall (1-&gt;3)-beta-D-glucan biosynthetic process"/>
    <property type="evidence" value="ECO:0007669"/>
    <property type="project" value="TreeGrafter"/>
</dbReference>
<evidence type="ECO:0000256" key="9">
    <source>
        <dbReference type="ARBA" id="ARBA00023288"/>
    </source>
</evidence>
<evidence type="ECO:0000256" key="10">
    <source>
        <dbReference type="RuleBase" id="RU361209"/>
    </source>
</evidence>
<keyword evidence="10" id="KW-0808">Transferase</keyword>
<keyword evidence="9 10" id="KW-0449">Lipoprotein</keyword>
<comment type="function">
    <text evidence="10">Splits internally a 1,3-beta-glucan molecule and transfers the newly generated reducing end (the donor) to the non-reducing end of another 1,3-beta-glucan molecule (the acceptor) forming a 1,3-beta linkage, resulting in the elongation of 1,3-beta-glucan chains in the cell wall.</text>
</comment>
<dbReference type="EMBL" id="LSSL01001163">
    <property type="protein sequence ID" value="OLY82939.1"/>
    <property type="molecule type" value="Genomic_DNA"/>
</dbReference>
<keyword evidence="5 10" id="KW-0732">Signal</keyword>
<keyword evidence="8" id="KW-0325">Glycoprotein</keyword>
<evidence type="ECO:0000256" key="7">
    <source>
        <dbReference type="ARBA" id="ARBA00023157"/>
    </source>
</evidence>
<dbReference type="Pfam" id="PF03198">
    <property type="entry name" value="Glyco_hydro_72"/>
    <property type="match status" value="1"/>
</dbReference>
<protein>
    <recommendedName>
        <fullName evidence="10">1,3-beta-glucanosyltransferase</fullName>
        <ecNumber evidence="10">2.4.1.-</ecNumber>
    </recommendedName>
</protein>
<dbReference type="GO" id="GO:0098552">
    <property type="term" value="C:side of membrane"/>
    <property type="evidence" value="ECO:0007669"/>
    <property type="project" value="UniProtKB-KW"/>
</dbReference>
<comment type="subcellular location">
    <subcellularLocation>
        <location evidence="1">Cell envelope</location>
    </subcellularLocation>
    <subcellularLocation>
        <location evidence="10">Cell membrane</location>
        <topology evidence="10">Lipid-anchor</topology>
        <topology evidence="10">GPI-anchor</topology>
    </subcellularLocation>
    <subcellularLocation>
        <location evidence="2">Membrane</location>
        <topology evidence="2">Lipid-anchor</topology>
        <topology evidence="2">GPI-anchor</topology>
    </subcellularLocation>
</comment>
<dbReference type="Gene3D" id="3.20.20.80">
    <property type="entry name" value="Glycosidases"/>
    <property type="match status" value="1"/>
</dbReference>
<dbReference type="InterPro" id="IPR017853">
    <property type="entry name" value="GH"/>
</dbReference>
<keyword evidence="7" id="KW-1015">Disulfide bond</keyword>
<dbReference type="GO" id="GO:0005886">
    <property type="term" value="C:plasma membrane"/>
    <property type="evidence" value="ECO:0007669"/>
    <property type="project" value="UniProtKB-SubCell"/>
</dbReference>
<feature type="domain" description="X8" evidence="12">
    <location>
        <begin position="379"/>
        <end position="465"/>
    </location>
</feature>
<feature type="compositionally biased region" description="Basic and acidic residues" evidence="11">
    <location>
        <begin position="498"/>
        <end position="507"/>
    </location>
</feature>
<keyword evidence="6 10" id="KW-0472">Membrane</keyword>
<dbReference type="InterPro" id="IPR012946">
    <property type="entry name" value="X8"/>
</dbReference>
<feature type="region of interest" description="Disordered" evidence="11">
    <location>
        <begin position="474"/>
        <end position="551"/>
    </location>
</feature>
<dbReference type="InterPro" id="IPR004886">
    <property type="entry name" value="Glucanosyltransferase"/>
</dbReference>
<feature type="signal peptide" evidence="10">
    <location>
        <begin position="1"/>
        <end position="17"/>
    </location>
</feature>
<evidence type="ECO:0000256" key="4">
    <source>
        <dbReference type="ARBA" id="ARBA00022622"/>
    </source>
</evidence>
<feature type="compositionally biased region" description="Low complexity" evidence="11">
    <location>
        <begin position="542"/>
        <end position="551"/>
    </location>
</feature>
<dbReference type="Pfam" id="PF07983">
    <property type="entry name" value="X8"/>
    <property type="match status" value="1"/>
</dbReference>
<keyword evidence="14" id="KW-1185">Reference proteome</keyword>
<keyword evidence="4 10" id="KW-0336">GPI-anchor</keyword>
<feature type="chain" id="PRO_5011817522" description="1,3-beta-glucanosyltransferase" evidence="10">
    <location>
        <begin position="18"/>
        <end position="574"/>
    </location>
</feature>
<evidence type="ECO:0000256" key="8">
    <source>
        <dbReference type="ARBA" id="ARBA00023180"/>
    </source>
</evidence>
<dbReference type="Gene3D" id="1.20.58.1040">
    <property type="match status" value="1"/>
</dbReference>
<dbReference type="SUPFAM" id="SSF51445">
    <property type="entry name" value="(Trans)glycosidases"/>
    <property type="match status" value="1"/>
</dbReference>
<evidence type="ECO:0000256" key="11">
    <source>
        <dbReference type="SAM" id="MobiDB-lite"/>
    </source>
</evidence>
<dbReference type="AlphaFoldDB" id="A0A1R0H1C2"/>
<evidence type="ECO:0000313" key="14">
    <source>
        <dbReference type="Proteomes" id="UP000187455"/>
    </source>
</evidence>
<dbReference type="EC" id="2.4.1.-" evidence="10"/>
<name>A0A1R0H1C2_9FUNG</name>
<comment type="similarity">
    <text evidence="3 10">Belongs to the glycosyl hydrolase 72 family.</text>
</comment>